<proteinExistence type="predicted"/>
<keyword evidence="2" id="KW-1185">Reference proteome</keyword>
<gene>
    <name evidence="1" type="ORF">GURKE_01000</name>
</gene>
<accession>A0A9E7SRW7</accession>
<evidence type="ECO:0000313" key="1">
    <source>
        <dbReference type="EMBL" id="UTC28131.1"/>
    </source>
</evidence>
<dbReference type="EMBL" id="ON529850">
    <property type="protein sequence ID" value="UTC28131.1"/>
    <property type="molecule type" value="Genomic_DNA"/>
</dbReference>
<evidence type="ECO:0000313" key="2">
    <source>
        <dbReference type="Proteomes" id="UP001055634"/>
    </source>
</evidence>
<dbReference type="Proteomes" id="UP001055634">
    <property type="component" value="Segment"/>
</dbReference>
<reference evidence="1" key="1">
    <citation type="submission" date="2022-04" db="EMBL/GenBank/DDBJ databases">
        <authorList>
            <person name="Friedrich I."/>
            <person name="Schneider D."/>
            <person name="Poehlein A."/>
            <person name="Hertel R."/>
            <person name="Daniel R."/>
        </authorList>
    </citation>
    <scope>NUCLEOTIDE SEQUENCE</scope>
</reference>
<organism evidence="1 2">
    <name type="scientific">Brevundimonas phage vB_BpoS-Gurke</name>
    <dbReference type="NCBI Taxonomy" id="2948599"/>
    <lineage>
        <taxon>Viruses</taxon>
        <taxon>Duplodnaviria</taxon>
        <taxon>Heunggongvirae</taxon>
        <taxon>Uroviricota</taxon>
        <taxon>Caudoviricetes</taxon>
        <taxon>Jeanschmidtviridae</taxon>
        <taxon>Kikimoravirus</taxon>
        <taxon>Kikimoravirus gurke</taxon>
    </lineage>
</organism>
<sequence>MTTQAFRAIPHANAAYDQAKRKFDADPSLENAQVLVAAERTLSTLLFGSRDRISAWIKTGRG</sequence>
<protein>
    <submittedName>
        <fullName evidence="1">Uncharacterized protein</fullName>
    </submittedName>
</protein>
<name>A0A9E7SRW7_9CAUD</name>